<dbReference type="InterPro" id="IPR029056">
    <property type="entry name" value="Ribokinase-like"/>
</dbReference>
<dbReference type="EC" id="4.2.1.136" evidence="19"/>
<feature type="binding site" evidence="17">
    <location>
        <position position="274"/>
    </location>
    <ligand>
        <name>(6S)-NADPHX</name>
        <dbReference type="ChEBI" id="CHEBI:64076"/>
    </ligand>
</feature>
<evidence type="ECO:0000256" key="19">
    <source>
        <dbReference type="PIRNR" id="PIRNR017184"/>
    </source>
</evidence>
<feature type="binding site" evidence="18">
    <location>
        <position position="166"/>
    </location>
    <ligand>
        <name>(6S)-NADPHX</name>
        <dbReference type="ChEBI" id="CHEBI:64076"/>
    </ligand>
</feature>
<keyword evidence="23" id="KW-1185">Reference proteome</keyword>
<comment type="similarity">
    <text evidence="4 19">In the C-terminal section; belongs to the NnrD/CARKD family.</text>
</comment>
<feature type="domain" description="YjeF C-terminal" evidence="20">
    <location>
        <begin position="233"/>
        <end position="512"/>
    </location>
</feature>
<dbReference type="OrthoDB" id="9806925at2"/>
<keyword evidence="22" id="KW-0808">Transferase</keyword>
<dbReference type="SUPFAM" id="SSF53613">
    <property type="entry name" value="Ribokinase-like"/>
    <property type="match status" value="1"/>
</dbReference>
<evidence type="ECO:0000256" key="8">
    <source>
        <dbReference type="ARBA" id="ARBA00022857"/>
    </source>
</evidence>
<dbReference type="CDD" id="cd01171">
    <property type="entry name" value="YXKO-related"/>
    <property type="match status" value="1"/>
</dbReference>
<dbReference type="GO" id="GO:0046872">
    <property type="term" value="F:metal ion binding"/>
    <property type="evidence" value="ECO:0007669"/>
    <property type="project" value="UniProtKB-UniRule"/>
</dbReference>
<evidence type="ECO:0000256" key="6">
    <source>
        <dbReference type="ARBA" id="ARBA00022741"/>
    </source>
</evidence>
<evidence type="ECO:0000256" key="17">
    <source>
        <dbReference type="HAMAP-Rule" id="MF_01965"/>
    </source>
</evidence>
<dbReference type="Gene3D" id="3.40.50.10260">
    <property type="entry name" value="YjeF N-terminal domain"/>
    <property type="match status" value="1"/>
</dbReference>
<evidence type="ECO:0000256" key="12">
    <source>
        <dbReference type="ARBA" id="ARBA00023239"/>
    </source>
</evidence>
<keyword evidence="22" id="KW-0418">Kinase</keyword>
<feature type="binding site" evidence="18">
    <location>
        <position position="65"/>
    </location>
    <ligand>
        <name>K(+)</name>
        <dbReference type="ChEBI" id="CHEBI:29103"/>
    </ligand>
</feature>
<feature type="domain" description="YjeF N-terminal" evidence="21">
    <location>
        <begin position="18"/>
        <end position="230"/>
    </location>
</feature>
<comment type="cofactor">
    <cofactor evidence="17">
        <name>Mg(2+)</name>
        <dbReference type="ChEBI" id="CHEBI:18420"/>
    </cofactor>
</comment>
<accession>A0A1G9SQH8</accession>
<feature type="binding site" evidence="17">
    <location>
        <position position="452"/>
    </location>
    <ligand>
        <name>AMP</name>
        <dbReference type="ChEBI" id="CHEBI:456215"/>
    </ligand>
</feature>
<dbReference type="Proteomes" id="UP000198552">
    <property type="component" value="Unassembled WGS sequence"/>
</dbReference>
<comment type="similarity">
    <text evidence="17">Belongs to the NnrD/CARKD family.</text>
</comment>
<keyword evidence="5 18" id="KW-0479">Metal-binding</keyword>
<feature type="binding site" evidence="18">
    <location>
        <position position="128"/>
    </location>
    <ligand>
        <name>K(+)</name>
        <dbReference type="ChEBI" id="CHEBI:29103"/>
    </ligand>
</feature>
<dbReference type="PANTHER" id="PTHR12592:SF0">
    <property type="entry name" value="ATP-DEPENDENT (S)-NAD(P)H-HYDRATE DEHYDRATASE"/>
    <property type="match status" value="1"/>
</dbReference>
<dbReference type="PROSITE" id="PS01050">
    <property type="entry name" value="YJEF_C_2"/>
    <property type="match status" value="1"/>
</dbReference>
<feature type="binding site" evidence="17">
    <location>
        <position position="453"/>
    </location>
    <ligand>
        <name>(6S)-NADPHX</name>
        <dbReference type="ChEBI" id="CHEBI:64076"/>
    </ligand>
</feature>
<dbReference type="InterPro" id="IPR000631">
    <property type="entry name" value="CARKD"/>
</dbReference>
<dbReference type="PROSITE" id="PS51383">
    <property type="entry name" value="YJEF_C_3"/>
    <property type="match status" value="1"/>
</dbReference>
<comment type="caution">
    <text evidence="18">Lacks conserved residue(s) required for the propagation of feature annotation.</text>
</comment>
<evidence type="ECO:0000256" key="3">
    <source>
        <dbReference type="ARBA" id="ARBA00006001"/>
    </source>
</evidence>
<evidence type="ECO:0000256" key="14">
    <source>
        <dbReference type="ARBA" id="ARBA00025153"/>
    </source>
</evidence>
<sequence length="512" mass="51907">MQRITPDLRQPLFRTQSTRTVEAEAAARLPPHTLMQRAGAATARLARALAPHARQVWLACGAGNNGGDGLEAAALLQAAGLPVAVTCLTDDPSQLPTDARASWQRARNAGVRFVGQPPALGAQDLAVDALLGLGLTAAARPVPPDSRLLACLAALRGSAATVLHVDLPSGLLADTGQYAPGLEPDAPPGRGARHTLALLTLKPGLFTALGRDAAGDIWLDTLGAAPPTAGPDAWLAGRPDTPPRPHASHKGRFGDVAVVGGEALAQRGMGMTGAALLAASAALHAGAGRVLISLLGDAADADPALALQPECMPRHFDALPLDRATLVAGCGGGTAIAGVLPVLLQQAPRLVLDADALNAIAGEARLQRLLAARASQADWATVLTPHPLEAARLLQCSTEAVQADRLAAAQALAERLACTVVLKGSGSVVAAPERVPLVNPTGNARLATAGTGDVLAGLLGARLAALPPATAFDAAAGACWQHGQVADDWPQERACTALALARALTPDAARTV</sequence>
<evidence type="ECO:0000256" key="5">
    <source>
        <dbReference type="ARBA" id="ARBA00022723"/>
    </source>
</evidence>
<evidence type="ECO:0000256" key="10">
    <source>
        <dbReference type="ARBA" id="ARBA00023027"/>
    </source>
</evidence>
<protein>
    <recommendedName>
        <fullName evidence="19">Bifunctional NAD(P)H-hydrate repair enzyme</fullName>
    </recommendedName>
    <alternativeName>
        <fullName evidence="19">Nicotinamide nucleotide repair protein</fullName>
    </alternativeName>
    <domain>
        <recommendedName>
            <fullName evidence="19">ADP-dependent (S)-NAD(P)H-hydrate dehydratase</fullName>
            <ecNumber evidence="19">4.2.1.136</ecNumber>
        </recommendedName>
        <alternativeName>
            <fullName evidence="19">ADP-dependent NAD(P)HX dehydratase</fullName>
        </alternativeName>
    </domain>
    <domain>
        <recommendedName>
            <fullName evidence="19">NAD(P)H-hydrate epimerase</fullName>
            <ecNumber evidence="19">5.1.99.6</ecNumber>
        </recommendedName>
    </domain>
</protein>
<evidence type="ECO:0000313" key="22">
    <source>
        <dbReference type="EMBL" id="SDM37683.1"/>
    </source>
</evidence>
<evidence type="ECO:0000256" key="13">
    <source>
        <dbReference type="ARBA" id="ARBA00023268"/>
    </source>
</evidence>
<keyword evidence="7 17" id="KW-0067">ATP-binding</keyword>
<evidence type="ECO:0000256" key="7">
    <source>
        <dbReference type="ARBA" id="ARBA00022840"/>
    </source>
</evidence>
<keyword evidence="9 18" id="KW-0630">Potassium</keyword>
<dbReference type="SUPFAM" id="SSF64153">
    <property type="entry name" value="YjeF N-terminal domain-like"/>
    <property type="match status" value="1"/>
</dbReference>
<dbReference type="RefSeq" id="WP_091569289.1">
    <property type="nucleotide sequence ID" value="NZ_FNHP01000005.1"/>
</dbReference>
<dbReference type="HAMAP" id="MF_01966">
    <property type="entry name" value="NADHX_epimerase"/>
    <property type="match status" value="1"/>
</dbReference>
<dbReference type="PIRSF" id="PIRSF017184">
    <property type="entry name" value="Nnr"/>
    <property type="match status" value="1"/>
</dbReference>
<dbReference type="STRING" id="1527607.SAMN05428957_10584"/>
<dbReference type="GO" id="GO:0052855">
    <property type="term" value="F:ADP-dependent NAD(P)H-hydrate dehydratase activity"/>
    <property type="evidence" value="ECO:0007669"/>
    <property type="project" value="UniProtKB-UniRule"/>
</dbReference>
<comment type="function">
    <text evidence="14 19">Bifunctional enzyme that catalyzes the epimerization of the S- and R-forms of NAD(P)HX and the dehydration of the S-form of NAD(P)HX at the expense of ADP, which is converted to AMP. This allows the repair of both epimers of NAD(P)HX, a damaged form of NAD(P)H that is a result of enzymatic or heat-dependent hydration.</text>
</comment>
<dbReference type="EC" id="5.1.99.6" evidence="19"/>
<evidence type="ECO:0000256" key="11">
    <source>
        <dbReference type="ARBA" id="ARBA00023235"/>
    </source>
</evidence>
<dbReference type="InterPro" id="IPR036652">
    <property type="entry name" value="YjeF_N_dom_sf"/>
</dbReference>
<gene>
    <name evidence="18" type="primary">nnrE</name>
    <name evidence="17" type="synonym">nnrD</name>
    <name evidence="22" type="ORF">SAMN05428957_10584</name>
</gene>
<keyword evidence="13" id="KW-0511">Multifunctional enzyme</keyword>
<evidence type="ECO:0000256" key="15">
    <source>
        <dbReference type="ARBA" id="ARBA00048238"/>
    </source>
</evidence>
<proteinExistence type="inferred from homology"/>
<evidence type="ECO:0000313" key="23">
    <source>
        <dbReference type="Proteomes" id="UP000198552"/>
    </source>
</evidence>
<keyword evidence="10 17" id="KW-0520">NAD</keyword>
<keyword evidence="8 17" id="KW-0521">NADP</keyword>
<dbReference type="InterPro" id="IPR017953">
    <property type="entry name" value="Carbohydrate_kinase_pred_CS"/>
</dbReference>
<dbReference type="NCBIfam" id="TIGR00196">
    <property type="entry name" value="yjeF_cterm"/>
    <property type="match status" value="1"/>
</dbReference>
<organism evidence="22 23">
    <name type="scientific">Oryzisolibacter propanilivorax</name>
    <dbReference type="NCBI Taxonomy" id="1527607"/>
    <lineage>
        <taxon>Bacteria</taxon>
        <taxon>Pseudomonadati</taxon>
        <taxon>Pseudomonadota</taxon>
        <taxon>Betaproteobacteria</taxon>
        <taxon>Burkholderiales</taxon>
        <taxon>Comamonadaceae</taxon>
        <taxon>Oryzisolibacter</taxon>
    </lineage>
</organism>
<dbReference type="GO" id="GO:0046496">
    <property type="term" value="P:nicotinamide nucleotide metabolic process"/>
    <property type="evidence" value="ECO:0007669"/>
    <property type="project" value="UniProtKB-UniRule"/>
</dbReference>
<dbReference type="Pfam" id="PF03853">
    <property type="entry name" value="YjeF_N"/>
    <property type="match status" value="1"/>
</dbReference>
<dbReference type="HAMAP" id="MF_01965">
    <property type="entry name" value="NADHX_dehydratase"/>
    <property type="match status" value="1"/>
</dbReference>
<comment type="cofactor">
    <cofactor evidence="18 19">
        <name>K(+)</name>
        <dbReference type="ChEBI" id="CHEBI:29103"/>
    </cofactor>
    <text evidence="18 19">Binds 1 potassium ion per subunit.</text>
</comment>
<dbReference type="EMBL" id="FNHP01000005">
    <property type="protein sequence ID" value="SDM37683.1"/>
    <property type="molecule type" value="Genomic_DNA"/>
</dbReference>
<dbReference type="InterPro" id="IPR030677">
    <property type="entry name" value="Nnr"/>
</dbReference>
<evidence type="ECO:0000256" key="1">
    <source>
        <dbReference type="ARBA" id="ARBA00000013"/>
    </source>
</evidence>
<evidence type="ECO:0000256" key="4">
    <source>
        <dbReference type="ARBA" id="ARBA00009524"/>
    </source>
</evidence>
<comment type="catalytic activity">
    <reaction evidence="1 18 19">
        <text>(6R)-NADHX = (6S)-NADHX</text>
        <dbReference type="Rhea" id="RHEA:32215"/>
        <dbReference type="ChEBI" id="CHEBI:64074"/>
        <dbReference type="ChEBI" id="CHEBI:64075"/>
        <dbReference type="EC" id="5.1.99.6"/>
    </reaction>
</comment>
<comment type="catalytic activity">
    <reaction evidence="16 17 19">
        <text>(6S)-NADPHX + ADP = AMP + phosphate + NADPH + H(+)</text>
        <dbReference type="Rhea" id="RHEA:32235"/>
        <dbReference type="ChEBI" id="CHEBI:15378"/>
        <dbReference type="ChEBI" id="CHEBI:43474"/>
        <dbReference type="ChEBI" id="CHEBI:57783"/>
        <dbReference type="ChEBI" id="CHEBI:64076"/>
        <dbReference type="ChEBI" id="CHEBI:456215"/>
        <dbReference type="ChEBI" id="CHEBI:456216"/>
        <dbReference type="EC" id="4.2.1.136"/>
    </reaction>
</comment>
<feature type="binding site" evidence="17">
    <location>
        <position position="386"/>
    </location>
    <ligand>
        <name>(6S)-NADPHX</name>
        <dbReference type="ChEBI" id="CHEBI:64076"/>
    </ligand>
</feature>
<dbReference type="Gene3D" id="3.40.1190.20">
    <property type="match status" value="1"/>
</dbReference>
<comment type="similarity">
    <text evidence="18">Belongs to the NnrE/AIBP family.</text>
</comment>
<dbReference type="PANTHER" id="PTHR12592">
    <property type="entry name" value="ATP-DEPENDENT (S)-NAD(P)H-HYDRATE DEHYDRATASE FAMILY MEMBER"/>
    <property type="match status" value="1"/>
</dbReference>
<dbReference type="Pfam" id="PF01256">
    <property type="entry name" value="Carb_kinase"/>
    <property type="match status" value="1"/>
</dbReference>
<dbReference type="GO" id="GO:0110051">
    <property type="term" value="P:metabolite repair"/>
    <property type="evidence" value="ECO:0007669"/>
    <property type="project" value="TreeGrafter"/>
</dbReference>
<evidence type="ECO:0000256" key="18">
    <source>
        <dbReference type="HAMAP-Rule" id="MF_01966"/>
    </source>
</evidence>
<feature type="binding site" evidence="17">
    <location>
        <position position="331"/>
    </location>
    <ligand>
        <name>(6S)-NADPHX</name>
        <dbReference type="ChEBI" id="CHEBI:64076"/>
    </ligand>
</feature>
<keyword evidence="12 17" id="KW-0456">Lyase</keyword>
<comment type="subunit">
    <text evidence="17">Homotetramer.</text>
</comment>
<evidence type="ECO:0000256" key="9">
    <source>
        <dbReference type="ARBA" id="ARBA00022958"/>
    </source>
</evidence>
<comment type="function">
    <text evidence="18">Catalyzes the epimerization of the S- and R-forms of NAD(P)HX, a damaged form of NAD(P)H that is a result of enzymatic or heat-dependent hydration. This is a prerequisite for the S-specific NAD(P)H-hydrate dehydratase to allow the repair of both epimers of NAD(P)HX.</text>
</comment>
<name>A0A1G9SQH8_9BURK</name>
<feature type="binding site" evidence="18">
    <location>
        <begin position="64"/>
        <end position="68"/>
    </location>
    <ligand>
        <name>(6S)-NADPHX</name>
        <dbReference type="ChEBI" id="CHEBI:64076"/>
    </ligand>
</feature>
<comment type="function">
    <text evidence="17">Catalyzes the dehydration of the S-form of NAD(P)HX at the expense of ADP, which is converted to AMP. Together with NAD(P)HX epimerase, which catalyzes the epimerization of the S- and R-forms, the enzyme allows the repair of both epimers of NAD(P)HX, a damaged form of NAD(P)H that is a result of enzymatic or heat-dependent hydration.</text>
</comment>
<keyword evidence="6 17" id="KW-0547">Nucleotide-binding</keyword>
<dbReference type="GO" id="GO:0052856">
    <property type="term" value="F:NAD(P)HX epimerase activity"/>
    <property type="evidence" value="ECO:0007669"/>
    <property type="project" value="UniProtKB-UniRule"/>
</dbReference>
<dbReference type="AlphaFoldDB" id="A0A1G9SQH8"/>
<keyword evidence="11 18" id="KW-0413">Isomerase</keyword>
<evidence type="ECO:0000259" key="21">
    <source>
        <dbReference type="PROSITE" id="PS51385"/>
    </source>
</evidence>
<evidence type="ECO:0000259" key="20">
    <source>
        <dbReference type="PROSITE" id="PS51383"/>
    </source>
</evidence>
<evidence type="ECO:0000256" key="2">
    <source>
        <dbReference type="ARBA" id="ARBA00000909"/>
    </source>
</evidence>
<feature type="binding site" evidence="18">
    <location>
        <position position="169"/>
    </location>
    <ligand>
        <name>K(+)</name>
        <dbReference type="ChEBI" id="CHEBI:29103"/>
    </ligand>
</feature>
<comment type="similarity">
    <text evidence="3 19">In the N-terminal section; belongs to the NnrE/AIBP family.</text>
</comment>
<reference evidence="23" key="1">
    <citation type="submission" date="2016-10" db="EMBL/GenBank/DDBJ databases">
        <authorList>
            <person name="Varghese N."/>
            <person name="Submissions S."/>
        </authorList>
    </citation>
    <scope>NUCLEOTIDE SEQUENCE [LARGE SCALE GENOMIC DNA]</scope>
    <source>
        <strain evidence="23">EPL6</strain>
    </source>
</reference>
<evidence type="ECO:0000256" key="16">
    <source>
        <dbReference type="ARBA" id="ARBA00049209"/>
    </source>
</evidence>
<feature type="binding site" evidence="17">
    <location>
        <begin position="423"/>
        <end position="427"/>
    </location>
    <ligand>
        <name>AMP</name>
        <dbReference type="ChEBI" id="CHEBI:456215"/>
    </ligand>
</feature>
<comment type="catalytic activity">
    <reaction evidence="15 17 19">
        <text>(6S)-NADHX + ADP = AMP + phosphate + NADH + H(+)</text>
        <dbReference type="Rhea" id="RHEA:32223"/>
        <dbReference type="ChEBI" id="CHEBI:15378"/>
        <dbReference type="ChEBI" id="CHEBI:43474"/>
        <dbReference type="ChEBI" id="CHEBI:57945"/>
        <dbReference type="ChEBI" id="CHEBI:64074"/>
        <dbReference type="ChEBI" id="CHEBI:456215"/>
        <dbReference type="ChEBI" id="CHEBI:456216"/>
        <dbReference type="EC" id="4.2.1.136"/>
    </reaction>
</comment>
<dbReference type="InterPro" id="IPR004443">
    <property type="entry name" value="YjeF_N_dom"/>
</dbReference>
<comment type="catalytic activity">
    <reaction evidence="2 18 19">
        <text>(6R)-NADPHX = (6S)-NADPHX</text>
        <dbReference type="Rhea" id="RHEA:32227"/>
        <dbReference type="ChEBI" id="CHEBI:64076"/>
        <dbReference type="ChEBI" id="CHEBI:64077"/>
        <dbReference type="EC" id="5.1.99.6"/>
    </reaction>
</comment>
<dbReference type="GO" id="GO:0005524">
    <property type="term" value="F:ATP binding"/>
    <property type="evidence" value="ECO:0007669"/>
    <property type="project" value="UniProtKB-UniRule"/>
</dbReference>
<dbReference type="PROSITE" id="PS51385">
    <property type="entry name" value="YJEF_N"/>
    <property type="match status" value="1"/>
</dbReference>
<dbReference type="GO" id="GO:0016301">
    <property type="term" value="F:kinase activity"/>
    <property type="evidence" value="ECO:0007669"/>
    <property type="project" value="UniProtKB-KW"/>
</dbReference>